<dbReference type="AlphaFoldDB" id="A0A0E9PD36"/>
<sequence>MQVCICPSVCMSTISSQSL</sequence>
<accession>A0A0E9PD36</accession>
<protein>
    <submittedName>
        <fullName evidence="1">Uncharacterized protein</fullName>
    </submittedName>
</protein>
<reference evidence="1" key="1">
    <citation type="submission" date="2014-11" db="EMBL/GenBank/DDBJ databases">
        <authorList>
            <person name="Amaro Gonzalez C."/>
        </authorList>
    </citation>
    <scope>NUCLEOTIDE SEQUENCE</scope>
</reference>
<reference evidence="1" key="2">
    <citation type="journal article" date="2015" name="Fish Shellfish Immunol.">
        <title>Early steps in the European eel (Anguilla anguilla)-Vibrio vulnificus interaction in the gills: Role of the RtxA13 toxin.</title>
        <authorList>
            <person name="Callol A."/>
            <person name="Pajuelo D."/>
            <person name="Ebbesson L."/>
            <person name="Teles M."/>
            <person name="MacKenzie S."/>
            <person name="Amaro C."/>
        </authorList>
    </citation>
    <scope>NUCLEOTIDE SEQUENCE</scope>
</reference>
<dbReference type="EMBL" id="GBXM01106849">
    <property type="protein sequence ID" value="JAH01728.1"/>
    <property type="molecule type" value="Transcribed_RNA"/>
</dbReference>
<evidence type="ECO:0000313" key="1">
    <source>
        <dbReference type="EMBL" id="JAH01728.1"/>
    </source>
</evidence>
<proteinExistence type="predicted"/>
<name>A0A0E9PD36_ANGAN</name>
<organism evidence="1">
    <name type="scientific">Anguilla anguilla</name>
    <name type="common">European freshwater eel</name>
    <name type="synonym">Muraena anguilla</name>
    <dbReference type="NCBI Taxonomy" id="7936"/>
    <lineage>
        <taxon>Eukaryota</taxon>
        <taxon>Metazoa</taxon>
        <taxon>Chordata</taxon>
        <taxon>Craniata</taxon>
        <taxon>Vertebrata</taxon>
        <taxon>Euteleostomi</taxon>
        <taxon>Actinopterygii</taxon>
        <taxon>Neopterygii</taxon>
        <taxon>Teleostei</taxon>
        <taxon>Anguilliformes</taxon>
        <taxon>Anguillidae</taxon>
        <taxon>Anguilla</taxon>
    </lineage>
</organism>